<dbReference type="GO" id="GO:0005634">
    <property type="term" value="C:nucleus"/>
    <property type="evidence" value="ECO:0007669"/>
    <property type="project" value="TreeGrafter"/>
</dbReference>
<organism evidence="8 9">
    <name type="scientific">Magnaporthiopsis poae (strain ATCC 64411 / 73-15)</name>
    <name type="common">Kentucky bluegrass fungus</name>
    <name type="synonym">Magnaporthe poae</name>
    <dbReference type="NCBI Taxonomy" id="644358"/>
    <lineage>
        <taxon>Eukaryota</taxon>
        <taxon>Fungi</taxon>
        <taxon>Dikarya</taxon>
        <taxon>Ascomycota</taxon>
        <taxon>Pezizomycotina</taxon>
        <taxon>Sordariomycetes</taxon>
        <taxon>Sordariomycetidae</taxon>
        <taxon>Magnaporthales</taxon>
        <taxon>Magnaporthaceae</taxon>
        <taxon>Magnaporthiopsis</taxon>
    </lineage>
</organism>
<evidence type="ECO:0000256" key="3">
    <source>
        <dbReference type="ARBA" id="ARBA00011486"/>
    </source>
</evidence>
<dbReference type="EMBL" id="ADBL01001495">
    <property type="status" value="NOT_ANNOTATED_CDS"/>
    <property type="molecule type" value="Genomic_DNA"/>
</dbReference>
<dbReference type="OMA" id="RLFCETM"/>
<dbReference type="SUPFAM" id="SSF55729">
    <property type="entry name" value="Acyl-CoA N-acyltransferases (Nat)"/>
    <property type="match status" value="1"/>
</dbReference>
<evidence type="ECO:0000313" key="7">
    <source>
        <dbReference type="EMBL" id="KLU87228.1"/>
    </source>
</evidence>
<evidence type="ECO:0000313" key="9">
    <source>
        <dbReference type="Proteomes" id="UP000011715"/>
    </source>
</evidence>
<reference evidence="8" key="5">
    <citation type="submission" date="2015-06" db="UniProtKB">
        <authorList>
            <consortium name="EnsemblFungi"/>
        </authorList>
    </citation>
    <scope>IDENTIFICATION</scope>
    <source>
        <strain evidence="8">ATCC 64411</strain>
    </source>
</reference>
<reference evidence="9" key="1">
    <citation type="submission" date="2010-05" db="EMBL/GenBank/DDBJ databases">
        <title>The genome sequence of Magnaporthe poae strain ATCC 64411.</title>
        <authorList>
            <person name="Ma L.-J."/>
            <person name="Dead R."/>
            <person name="Young S."/>
            <person name="Zeng Q."/>
            <person name="Koehrsen M."/>
            <person name="Alvarado L."/>
            <person name="Berlin A."/>
            <person name="Chapman S.B."/>
            <person name="Chen Z."/>
            <person name="Freedman E."/>
            <person name="Gellesch M."/>
            <person name="Goldberg J."/>
            <person name="Griggs A."/>
            <person name="Gujja S."/>
            <person name="Heilman E.R."/>
            <person name="Heiman D."/>
            <person name="Hepburn T."/>
            <person name="Howarth C."/>
            <person name="Jen D."/>
            <person name="Larson L."/>
            <person name="Mehta T."/>
            <person name="Neiman D."/>
            <person name="Pearson M."/>
            <person name="Roberts A."/>
            <person name="Saif S."/>
            <person name="Shea T."/>
            <person name="Shenoy N."/>
            <person name="Sisk P."/>
            <person name="Stolte C."/>
            <person name="Sykes S."/>
            <person name="Walk T."/>
            <person name="White J."/>
            <person name="Yandava C."/>
            <person name="Haas B."/>
            <person name="Nusbaum C."/>
            <person name="Birren B."/>
        </authorList>
    </citation>
    <scope>NUCLEOTIDE SEQUENCE [LARGE SCALE GENOMIC DNA]</scope>
    <source>
        <strain evidence="9">ATCC 64411 / 73-15</strain>
    </source>
</reference>
<dbReference type="OrthoDB" id="5959761at2759"/>
<dbReference type="EMBL" id="GL876970">
    <property type="protein sequence ID" value="KLU87228.1"/>
    <property type="molecule type" value="Genomic_DNA"/>
</dbReference>
<reference evidence="7" key="2">
    <citation type="submission" date="2010-05" db="EMBL/GenBank/DDBJ databases">
        <title>The Genome Sequence of Magnaporthe poae strain ATCC 64411.</title>
        <authorList>
            <consortium name="The Broad Institute Genome Sequencing Platform"/>
            <consortium name="Broad Institute Genome Sequencing Center for Infectious Disease"/>
            <person name="Ma L.-J."/>
            <person name="Dead R."/>
            <person name="Young S."/>
            <person name="Zeng Q."/>
            <person name="Koehrsen M."/>
            <person name="Alvarado L."/>
            <person name="Berlin A."/>
            <person name="Chapman S.B."/>
            <person name="Chen Z."/>
            <person name="Freedman E."/>
            <person name="Gellesch M."/>
            <person name="Goldberg J."/>
            <person name="Griggs A."/>
            <person name="Gujja S."/>
            <person name="Heilman E.R."/>
            <person name="Heiman D."/>
            <person name="Hepburn T."/>
            <person name="Howarth C."/>
            <person name="Jen D."/>
            <person name="Larson L."/>
            <person name="Mehta T."/>
            <person name="Neiman D."/>
            <person name="Pearson M."/>
            <person name="Roberts A."/>
            <person name="Saif S."/>
            <person name="Shea T."/>
            <person name="Shenoy N."/>
            <person name="Sisk P."/>
            <person name="Stolte C."/>
            <person name="Sykes S."/>
            <person name="Walk T."/>
            <person name="White J."/>
            <person name="Yandava C."/>
            <person name="Haas B."/>
            <person name="Nusbaum C."/>
            <person name="Birren B."/>
        </authorList>
    </citation>
    <scope>NUCLEOTIDE SEQUENCE</scope>
    <source>
        <strain evidence="7">ATCC 64411</strain>
    </source>
</reference>
<reference evidence="8" key="4">
    <citation type="journal article" date="2015" name="G3 (Bethesda)">
        <title>Genome sequences of three phytopathogenic species of the Magnaporthaceae family of fungi.</title>
        <authorList>
            <person name="Okagaki L.H."/>
            <person name="Nunes C.C."/>
            <person name="Sailsbery J."/>
            <person name="Clay B."/>
            <person name="Brown D."/>
            <person name="John T."/>
            <person name="Oh Y."/>
            <person name="Young N."/>
            <person name="Fitzgerald M."/>
            <person name="Haas B.J."/>
            <person name="Zeng Q."/>
            <person name="Young S."/>
            <person name="Adiconis X."/>
            <person name="Fan L."/>
            <person name="Levin J.Z."/>
            <person name="Mitchell T.K."/>
            <person name="Okubara P.A."/>
            <person name="Farman M.L."/>
            <person name="Kohn L.M."/>
            <person name="Birren B."/>
            <person name="Ma L.-J."/>
            <person name="Dean R.A."/>
        </authorList>
    </citation>
    <scope>NUCLEOTIDE SEQUENCE</scope>
    <source>
        <strain evidence="8">ATCC 64411 / 73-15</strain>
    </source>
</reference>
<dbReference type="GO" id="GO:0075523">
    <property type="term" value="P:viral translational frameshifting"/>
    <property type="evidence" value="ECO:0007669"/>
    <property type="project" value="UniProtKB-KW"/>
</dbReference>
<name>A0A0C4E1G9_MAGP6</name>
<dbReference type="PANTHER" id="PTHR10279:SF10">
    <property type="entry name" value="ORNITHINE DECARBOXYLASE ANTIZYME"/>
    <property type="match status" value="1"/>
</dbReference>
<dbReference type="Pfam" id="PF02100">
    <property type="entry name" value="ODC_AZ"/>
    <property type="match status" value="1"/>
</dbReference>
<keyword evidence="5" id="KW-0688">Ribosomal frameshifting</keyword>
<evidence type="ECO:0000256" key="4">
    <source>
        <dbReference type="ARBA" id="ARBA00017712"/>
    </source>
</evidence>
<comment type="function">
    <text evidence="1">Ornithine decarboxylase (ODC) antizyme protein that negatively regulates ODC activity and intracellular polyamine biosynthesis in response to increased intracellular polyamine levels. Binds to ODC monomers, inhibiting the assembly of the functional ODC homodimer, and targets the monomers for ubiquitin-independent proteolytic destruction by the 26S proteasome.</text>
</comment>
<dbReference type="GO" id="GO:0045732">
    <property type="term" value="P:positive regulation of protein catabolic process"/>
    <property type="evidence" value="ECO:0007669"/>
    <property type="project" value="TreeGrafter"/>
</dbReference>
<dbReference type="AlphaFoldDB" id="A0A0C4E1G9"/>
<keyword evidence="9" id="KW-1185">Reference proteome</keyword>
<proteinExistence type="inferred from homology"/>
<comment type="similarity">
    <text evidence="2">Belongs to the ODC antizyme family.</text>
</comment>
<dbReference type="EnsemblFungi" id="MAPG_06230T0">
    <property type="protein sequence ID" value="MAPG_06230T0"/>
    <property type="gene ID" value="MAPG_06230"/>
</dbReference>
<evidence type="ECO:0000256" key="5">
    <source>
        <dbReference type="ARBA" id="ARBA00022758"/>
    </source>
</evidence>
<sequence length="317" mass="34538">MAPVKQESNYSSSNYGEDAAARQANVLASCYLVDSSASLRGLHYCTTSGQSGIPEVPSSGLPSPPTSPPLAAITSNNELALTHKSSKRQRSATTTTNNAGLGGAGRNNNTRQRRGATSRIREECERFFCETMRAVFRDERDAAPRGSGLTGVYNNHHHHQQGQNYDIHYSNNGQLSTPPPNDYPFSDQEDRLVRAYRAGGANVVAWMEIWDYVGGAGFRGFLVENDDGEKSAFVFFDMAVVGRDLKQALIAIMELADGPLGCSKVVIAIDREIPEGESKSLMRGLQWAGFSLASLDHYAGGALDVTSRKWLFMAYED</sequence>
<comment type="subunit">
    <text evidence="3">Interacts with ODC and thereby sterically blocks ODC homodimerization.</text>
</comment>
<evidence type="ECO:0000256" key="6">
    <source>
        <dbReference type="SAM" id="MobiDB-lite"/>
    </source>
</evidence>
<dbReference type="PANTHER" id="PTHR10279">
    <property type="entry name" value="ORNITHINE DECARBOXYLASE ANTIZYME"/>
    <property type="match status" value="1"/>
</dbReference>
<dbReference type="VEuPathDB" id="FungiDB:MAPG_06230"/>
<dbReference type="Gene3D" id="3.40.630.60">
    <property type="match status" value="1"/>
</dbReference>
<dbReference type="Proteomes" id="UP000011715">
    <property type="component" value="Unassembled WGS sequence"/>
</dbReference>
<evidence type="ECO:0000256" key="2">
    <source>
        <dbReference type="ARBA" id="ARBA00008796"/>
    </source>
</evidence>
<dbReference type="eggNOG" id="ENOG502S3W3">
    <property type="taxonomic scope" value="Eukaryota"/>
</dbReference>
<dbReference type="STRING" id="644358.A0A0C4E1G9"/>
<gene>
    <name evidence="7" type="ORF">MAPG_06230</name>
</gene>
<dbReference type="InterPro" id="IPR002993">
    <property type="entry name" value="ODC_AZ"/>
</dbReference>
<evidence type="ECO:0000313" key="8">
    <source>
        <dbReference type="EnsemblFungi" id="MAPG_06230T0"/>
    </source>
</evidence>
<feature type="region of interest" description="Disordered" evidence="6">
    <location>
        <begin position="52"/>
        <end position="117"/>
    </location>
</feature>
<reference evidence="7" key="3">
    <citation type="submission" date="2011-03" db="EMBL/GenBank/DDBJ databases">
        <title>Annotation of Magnaporthe poae ATCC 64411.</title>
        <authorList>
            <person name="Ma L.-J."/>
            <person name="Dead R."/>
            <person name="Young S.K."/>
            <person name="Zeng Q."/>
            <person name="Gargeya S."/>
            <person name="Fitzgerald M."/>
            <person name="Haas B."/>
            <person name="Abouelleil A."/>
            <person name="Alvarado L."/>
            <person name="Arachchi H.M."/>
            <person name="Berlin A."/>
            <person name="Brown A."/>
            <person name="Chapman S.B."/>
            <person name="Chen Z."/>
            <person name="Dunbar C."/>
            <person name="Freedman E."/>
            <person name="Gearin G."/>
            <person name="Gellesch M."/>
            <person name="Goldberg J."/>
            <person name="Griggs A."/>
            <person name="Gujja S."/>
            <person name="Heiman D."/>
            <person name="Howarth C."/>
            <person name="Larson L."/>
            <person name="Lui A."/>
            <person name="MacDonald P.J.P."/>
            <person name="Mehta T."/>
            <person name="Montmayeur A."/>
            <person name="Murphy C."/>
            <person name="Neiman D."/>
            <person name="Pearson M."/>
            <person name="Priest M."/>
            <person name="Roberts A."/>
            <person name="Saif S."/>
            <person name="Shea T."/>
            <person name="Shenoy N."/>
            <person name="Sisk P."/>
            <person name="Stolte C."/>
            <person name="Sykes S."/>
            <person name="Yandava C."/>
            <person name="Wortman J."/>
            <person name="Nusbaum C."/>
            <person name="Birren B."/>
        </authorList>
    </citation>
    <scope>NUCLEOTIDE SEQUENCE</scope>
    <source>
        <strain evidence="7">ATCC 64411</strain>
    </source>
</reference>
<evidence type="ECO:0000256" key="1">
    <source>
        <dbReference type="ARBA" id="ARBA00002307"/>
    </source>
</evidence>
<dbReference type="InterPro" id="IPR038581">
    <property type="entry name" value="ODC_AZ_sf"/>
</dbReference>
<accession>A0A0C4E1G9</accession>
<dbReference type="GO" id="GO:0005737">
    <property type="term" value="C:cytoplasm"/>
    <property type="evidence" value="ECO:0007669"/>
    <property type="project" value="TreeGrafter"/>
</dbReference>
<dbReference type="GO" id="GO:0008073">
    <property type="term" value="F:ornithine decarboxylase inhibitor activity"/>
    <property type="evidence" value="ECO:0007669"/>
    <property type="project" value="InterPro"/>
</dbReference>
<protein>
    <recommendedName>
        <fullName evidence="4">Ornithine decarboxylase antizyme</fullName>
    </recommendedName>
</protein>
<dbReference type="InterPro" id="IPR016181">
    <property type="entry name" value="Acyl_CoA_acyltransferase"/>
</dbReference>